<dbReference type="PANTHER" id="PTHR11079:SF202">
    <property type="entry name" value="TRNA-SPECIFIC ADENOSINE DEAMINASE"/>
    <property type="match status" value="1"/>
</dbReference>
<dbReference type="GO" id="GO:0052717">
    <property type="term" value="F:tRNA-specific adenosine-34 deaminase activity"/>
    <property type="evidence" value="ECO:0007669"/>
    <property type="project" value="UniProtKB-EC"/>
</dbReference>
<evidence type="ECO:0000313" key="4">
    <source>
        <dbReference type="EMBL" id="MFC5179654.1"/>
    </source>
</evidence>
<dbReference type="PANTHER" id="PTHR11079">
    <property type="entry name" value="CYTOSINE DEAMINASE FAMILY MEMBER"/>
    <property type="match status" value="1"/>
</dbReference>
<dbReference type="EC" id="3.5.4.33" evidence="4"/>
<comment type="caution">
    <text evidence="4">The sequence shown here is derived from an EMBL/GenBank/DDBJ whole genome shotgun (WGS) entry which is preliminary data.</text>
</comment>
<dbReference type="Gene3D" id="3.40.140.10">
    <property type="entry name" value="Cytidine Deaminase, domain 2"/>
    <property type="match status" value="1"/>
</dbReference>
<feature type="domain" description="CMP/dCMP-type deaminase" evidence="3">
    <location>
        <begin position="4"/>
        <end position="114"/>
    </location>
</feature>
<keyword evidence="2" id="KW-0862">Zinc</keyword>
<dbReference type="InterPro" id="IPR016192">
    <property type="entry name" value="APOBEC/CMP_deaminase_Zn-bd"/>
</dbReference>
<gene>
    <name evidence="4" type="ORF">ACFPGP_23480</name>
</gene>
<evidence type="ECO:0000256" key="2">
    <source>
        <dbReference type="ARBA" id="ARBA00022833"/>
    </source>
</evidence>
<reference evidence="5" key="1">
    <citation type="journal article" date="2019" name="Int. J. Syst. Evol. Microbiol.">
        <title>The Global Catalogue of Microorganisms (GCM) 10K type strain sequencing project: providing services to taxonomists for standard genome sequencing and annotation.</title>
        <authorList>
            <consortium name="The Broad Institute Genomics Platform"/>
            <consortium name="The Broad Institute Genome Sequencing Center for Infectious Disease"/>
            <person name="Wu L."/>
            <person name="Ma J."/>
        </authorList>
    </citation>
    <scope>NUCLEOTIDE SEQUENCE [LARGE SCALE GENOMIC DNA]</scope>
    <source>
        <strain evidence="5">DFY41</strain>
    </source>
</reference>
<dbReference type="CDD" id="cd01285">
    <property type="entry name" value="nucleoside_deaminase"/>
    <property type="match status" value="1"/>
</dbReference>
<accession>A0ABW0BQG1</accession>
<dbReference type="SUPFAM" id="SSF53927">
    <property type="entry name" value="Cytidine deaminase-like"/>
    <property type="match status" value="1"/>
</dbReference>
<evidence type="ECO:0000259" key="3">
    <source>
        <dbReference type="PROSITE" id="PS51747"/>
    </source>
</evidence>
<dbReference type="Pfam" id="PF00383">
    <property type="entry name" value="dCMP_cyt_deam_1"/>
    <property type="match status" value="1"/>
</dbReference>
<evidence type="ECO:0000256" key="1">
    <source>
        <dbReference type="ARBA" id="ARBA00022723"/>
    </source>
</evidence>
<dbReference type="PROSITE" id="PS00903">
    <property type="entry name" value="CYT_DCMP_DEAMINASES_1"/>
    <property type="match status" value="1"/>
</dbReference>
<protein>
    <submittedName>
        <fullName evidence="4">Nucleoside deaminase</fullName>
        <ecNumber evidence="4">3.5.4.33</ecNumber>
    </submittedName>
</protein>
<dbReference type="Proteomes" id="UP001596087">
    <property type="component" value="Unassembled WGS sequence"/>
</dbReference>
<name>A0ABW0BQG1_9ACTN</name>
<dbReference type="InterPro" id="IPR016193">
    <property type="entry name" value="Cytidine_deaminase-like"/>
</dbReference>
<dbReference type="PROSITE" id="PS51747">
    <property type="entry name" value="CYT_DCMP_DEAMINASES_2"/>
    <property type="match status" value="1"/>
</dbReference>
<proteinExistence type="predicted"/>
<dbReference type="InterPro" id="IPR002125">
    <property type="entry name" value="CMP_dCMP_dom"/>
</dbReference>
<keyword evidence="5" id="KW-1185">Reference proteome</keyword>
<keyword evidence="4" id="KW-0378">Hydrolase</keyword>
<evidence type="ECO:0000313" key="5">
    <source>
        <dbReference type="Proteomes" id="UP001596087"/>
    </source>
</evidence>
<dbReference type="EMBL" id="JBHSKD010000030">
    <property type="protein sequence ID" value="MFC5179654.1"/>
    <property type="molecule type" value="Genomic_DNA"/>
</dbReference>
<keyword evidence="1" id="KW-0479">Metal-binding</keyword>
<dbReference type="RefSeq" id="WP_378593980.1">
    <property type="nucleotide sequence ID" value="NZ_JBHSKD010000030.1"/>
</dbReference>
<organism evidence="4 5">
    <name type="scientific">Nocardioides taihuensis</name>
    <dbReference type="NCBI Taxonomy" id="1835606"/>
    <lineage>
        <taxon>Bacteria</taxon>
        <taxon>Bacillati</taxon>
        <taxon>Actinomycetota</taxon>
        <taxon>Actinomycetes</taxon>
        <taxon>Propionibacteriales</taxon>
        <taxon>Nocardioidaceae</taxon>
        <taxon>Nocardioides</taxon>
    </lineage>
</organism>
<sequence>MAAELDLTRLRRAIAVSQAARDHGNHPFGAVLTGPDGEVVLEAENTVTTDDDLTCHAETNLVRLATRAISHADLARHTLYTSCEPCAMCAGAIYWAGIGRVVYGLSEAGLLEVAGEDPEHPMLMHPCRAVFEDGGRETTVTGPLIEDEAAAPHRDFWS</sequence>